<dbReference type="AlphaFoldDB" id="A0A6J7GGC2"/>
<dbReference type="CDD" id="cd00187">
    <property type="entry name" value="TOP4c"/>
    <property type="match status" value="1"/>
</dbReference>
<dbReference type="FunFam" id="1.10.268.10:FF:000001">
    <property type="entry name" value="DNA gyrase subunit A"/>
    <property type="match status" value="1"/>
</dbReference>
<evidence type="ECO:0000256" key="5">
    <source>
        <dbReference type="ARBA" id="ARBA00023125"/>
    </source>
</evidence>
<feature type="compositionally biased region" description="Acidic residues" evidence="8">
    <location>
        <begin position="694"/>
        <end position="709"/>
    </location>
</feature>
<dbReference type="Pfam" id="PF03989">
    <property type="entry name" value="DNA_gyraseA_C"/>
    <property type="match status" value="6"/>
</dbReference>
<dbReference type="Gene3D" id="3.30.1360.40">
    <property type="match status" value="1"/>
</dbReference>
<dbReference type="InterPro" id="IPR050220">
    <property type="entry name" value="Type_II_DNA_Topoisomerases"/>
</dbReference>
<evidence type="ECO:0000313" key="10">
    <source>
        <dbReference type="EMBL" id="CAB4903143.1"/>
    </source>
</evidence>
<evidence type="ECO:0000256" key="2">
    <source>
        <dbReference type="ARBA" id="ARBA00008263"/>
    </source>
</evidence>
<evidence type="ECO:0000256" key="1">
    <source>
        <dbReference type="ARBA" id="ARBA00000185"/>
    </source>
</evidence>
<dbReference type="Gene3D" id="3.90.199.10">
    <property type="entry name" value="Topoisomerase II, domain 5"/>
    <property type="match status" value="1"/>
</dbReference>
<protein>
    <recommendedName>
        <fullName evidence="3">DNA topoisomerase (ATP-hydrolyzing)</fullName>
        <ecNumber evidence="3">5.6.2.2</ecNumber>
    </recommendedName>
</protein>
<dbReference type="SUPFAM" id="SSF56719">
    <property type="entry name" value="Type II DNA topoisomerase"/>
    <property type="match status" value="1"/>
</dbReference>
<dbReference type="EMBL" id="CAFBMG010000064">
    <property type="protein sequence ID" value="CAB4903143.1"/>
    <property type="molecule type" value="Genomic_DNA"/>
</dbReference>
<evidence type="ECO:0000256" key="3">
    <source>
        <dbReference type="ARBA" id="ARBA00012895"/>
    </source>
</evidence>
<dbReference type="GO" id="GO:0006265">
    <property type="term" value="P:DNA topological change"/>
    <property type="evidence" value="ECO:0007669"/>
    <property type="project" value="InterPro"/>
</dbReference>
<dbReference type="Gene3D" id="1.10.268.10">
    <property type="entry name" value="Topoisomerase, domain 3"/>
    <property type="match status" value="1"/>
</dbReference>
<dbReference type="SUPFAM" id="SSF101904">
    <property type="entry name" value="GyrA/ParC C-terminal domain-like"/>
    <property type="match status" value="1"/>
</dbReference>
<keyword evidence="4" id="KW-0799">Topoisomerase</keyword>
<feature type="compositionally biased region" description="Polar residues" evidence="8">
    <location>
        <begin position="10"/>
        <end position="21"/>
    </location>
</feature>
<evidence type="ECO:0000259" key="9">
    <source>
        <dbReference type="PROSITE" id="PS52040"/>
    </source>
</evidence>
<organism evidence="10">
    <name type="scientific">freshwater metagenome</name>
    <dbReference type="NCBI Taxonomy" id="449393"/>
    <lineage>
        <taxon>unclassified sequences</taxon>
        <taxon>metagenomes</taxon>
        <taxon>ecological metagenomes</taxon>
    </lineage>
</organism>
<evidence type="ECO:0000256" key="4">
    <source>
        <dbReference type="ARBA" id="ARBA00023029"/>
    </source>
</evidence>
<dbReference type="InterPro" id="IPR002205">
    <property type="entry name" value="Topo_IIA_dom_A"/>
</dbReference>
<dbReference type="GO" id="GO:0005737">
    <property type="term" value="C:cytoplasm"/>
    <property type="evidence" value="ECO:0007669"/>
    <property type="project" value="TreeGrafter"/>
</dbReference>
<keyword evidence="6" id="KW-0413">Isomerase</keyword>
<dbReference type="GO" id="GO:0005524">
    <property type="term" value="F:ATP binding"/>
    <property type="evidence" value="ECO:0007669"/>
    <property type="project" value="InterPro"/>
</dbReference>
<sequence length="718" mass="79283">MLAGIDENTVDFSPNFDGSTEEPNVLPGRFPNLLVNGSQGIAVGMATNIPPHNLGEVIDATLHLIDHPDATPDDLMEFVKGPDFPTGAQIMGRAGLISAIRTGRGSIKMRAKAEIEEGPKGDRIVVTEIPYQTSVETIEEKIAELANARVIEGVREIRNERSRGVTRLVIELKRDTPANVLLNNLYKHTPLQTTFATNFVALVDGVPRTLNLREALVHYIDHQVEVITRRTQFRLDKAQRRAHIVEGFLKALDLIDQIIATIRASADRSAAILALQGEGFEFSEIQATEIVDMRLSTLTRLGRERLEEEMATLRETIQFLQNILADDTVLRQVIKDEMTEIRDEFATPRKTTLEHDDGDLEIEDLIDDEEVVVVMTARGYVKTVSADTFRTQARGGRGVAGARLKDEDYITDLIFTSAHAFLLFFSNKGKVYRLKAHRIPMRDRTAQGLAIVNLLQLDQDEKIQTIIDTRDYESHRYLMFVTRNGTVKKTMFNAYDSSRQAGLIAINLREGDELVRVMPTSEEDEIMVISESGQGIRFSESDIRPTGRTASGVRGMRLKANDAVVGADSIAARAVSNNEETDQESPVSVETLRLLTITDGGYGKRTEIEEFNTQRRGGQGVRAHKMHAARGKVVTGFLVGDDDHLLMINDGGVVIRTKVSSISVQGRTASGVRVMNLDGDSKVAAVARVLTGPDTEEAEDAEQTEETGDIDAGQSDLA</sequence>
<evidence type="ECO:0000256" key="7">
    <source>
        <dbReference type="ARBA" id="ARBA00063644"/>
    </source>
</evidence>
<dbReference type="GO" id="GO:0003677">
    <property type="term" value="F:DNA binding"/>
    <property type="evidence" value="ECO:0007669"/>
    <property type="project" value="UniProtKB-KW"/>
</dbReference>
<dbReference type="InterPro" id="IPR013757">
    <property type="entry name" value="Topo_IIA_A_a_sf"/>
</dbReference>
<comment type="catalytic activity">
    <reaction evidence="1">
        <text>ATP-dependent breakage, passage and rejoining of double-stranded DNA.</text>
        <dbReference type="EC" id="5.6.2.2"/>
    </reaction>
</comment>
<keyword evidence="5" id="KW-0238">DNA-binding</keyword>
<evidence type="ECO:0000256" key="8">
    <source>
        <dbReference type="SAM" id="MobiDB-lite"/>
    </source>
</evidence>
<feature type="region of interest" description="Disordered" evidence="8">
    <location>
        <begin position="1"/>
        <end position="21"/>
    </location>
</feature>
<dbReference type="GO" id="GO:0003918">
    <property type="term" value="F:DNA topoisomerase type II (double strand cut, ATP-hydrolyzing) activity"/>
    <property type="evidence" value="ECO:0007669"/>
    <property type="project" value="UniProtKB-EC"/>
</dbReference>
<gene>
    <name evidence="10" type="ORF">UFOPK3519_00949</name>
</gene>
<dbReference type="InterPro" id="IPR013760">
    <property type="entry name" value="Topo_IIA-like_dom_sf"/>
</dbReference>
<dbReference type="FunFam" id="2.120.10.90:FF:000005">
    <property type="entry name" value="DNA topoisomerase 4 subunit A"/>
    <property type="match status" value="1"/>
</dbReference>
<dbReference type="GO" id="GO:0009330">
    <property type="term" value="C:DNA topoisomerase type II (double strand cut, ATP-hydrolyzing) complex"/>
    <property type="evidence" value="ECO:0007669"/>
    <property type="project" value="TreeGrafter"/>
</dbReference>
<evidence type="ECO:0000256" key="6">
    <source>
        <dbReference type="ARBA" id="ARBA00023235"/>
    </source>
</evidence>
<dbReference type="InterPro" id="IPR035516">
    <property type="entry name" value="Gyrase/topoIV_suA_C"/>
</dbReference>
<dbReference type="InterPro" id="IPR013758">
    <property type="entry name" value="Topo_IIA_A/C_ab"/>
</dbReference>
<dbReference type="SMART" id="SM00434">
    <property type="entry name" value="TOP4c"/>
    <property type="match status" value="1"/>
</dbReference>
<dbReference type="PROSITE" id="PS52040">
    <property type="entry name" value="TOPO_IIA"/>
    <property type="match status" value="1"/>
</dbReference>
<accession>A0A6J7GGC2</accession>
<dbReference type="Pfam" id="PF00521">
    <property type="entry name" value="DNA_topoisoIV"/>
    <property type="match status" value="1"/>
</dbReference>
<name>A0A6J7GGC2_9ZZZZ</name>
<dbReference type="PANTHER" id="PTHR43493">
    <property type="entry name" value="DNA GYRASE/TOPOISOMERASE SUBUNIT A"/>
    <property type="match status" value="1"/>
</dbReference>
<reference evidence="10" key="1">
    <citation type="submission" date="2020-05" db="EMBL/GenBank/DDBJ databases">
        <authorList>
            <person name="Chiriac C."/>
            <person name="Salcher M."/>
            <person name="Ghai R."/>
            <person name="Kavagutti S V."/>
        </authorList>
    </citation>
    <scope>NUCLEOTIDE SEQUENCE</scope>
</reference>
<feature type="region of interest" description="Disordered" evidence="8">
    <location>
        <begin position="691"/>
        <end position="718"/>
    </location>
</feature>
<dbReference type="Gene3D" id="2.120.10.90">
    <property type="entry name" value="DNA gyrase/topoisomerase IV, subunit A, C-terminal"/>
    <property type="match status" value="1"/>
</dbReference>
<dbReference type="InterPro" id="IPR006691">
    <property type="entry name" value="GyrA/parC_rep"/>
</dbReference>
<dbReference type="PANTHER" id="PTHR43493:SF5">
    <property type="entry name" value="DNA GYRASE SUBUNIT A, CHLOROPLASTIC_MITOCHONDRIAL"/>
    <property type="match status" value="1"/>
</dbReference>
<comment type="subunit">
    <text evidence="7">Heterotetramer composed of ParC and ParE.</text>
</comment>
<comment type="similarity">
    <text evidence="2">Belongs to the type II topoisomerase GyrA/ParC subunit family.</text>
</comment>
<dbReference type="FunFam" id="3.30.1360.40:FF:000002">
    <property type="entry name" value="DNA gyrase subunit A"/>
    <property type="match status" value="1"/>
</dbReference>
<dbReference type="EC" id="5.6.2.2" evidence="3"/>
<feature type="domain" description="Topo IIA-type catalytic" evidence="9">
    <location>
        <begin position="1"/>
        <end position="365"/>
    </location>
</feature>
<proteinExistence type="inferred from homology"/>